<keyword evidence="2" id="KW-1185">Reference proteome</keyword>
<comment type="caution">
    <text evidence="1">The sequence shown here is derived from an EMBL/GenBank/DDBJ whole genome shotgun (WGS) entry which is preliminary data.</text>
</comment>
<accession>A0A8H9GMW4</accession>
<dbReference type="EMBL" id="BMPT01000018">
    <property type="protein sequence ID" value="GGM37846.1"/>
    <property type="molecule type" value="Genomic_DNA"/>
</dbReference>
<name>A0A8H9GMW4_9MICO</name>
<reference evidence="1" key="1">
    <citation type="journal article" date="2014" name="Int. J. Syst. Evol. Microbiol.">
        <title>Complete genome sequence of Corynebacterium casei LMG S-19264T (=DSM 44701T), isolated from a smear-ripened cheese.</title>
        <authorList>
            <consortium name="US DOE Joint Genome Institute (JGI-PGF)"/>
            <person name="Walter F."/>
            <person name="Albersmeier A."/>
            <person name="Kalinowski J."/>
            <person name="Ruckert C."/>
        </authorList>
    </citation>
    <scope>NUCLEOTIDE SEQUENCE</scope>
    <source>
        <strain evidence="1">JCM 3051</strain>
    </source>
</reference>
<dbReference type="InterPro" id="IPR045920">
    <property type="entry name" value="DUF6339"/>
</dbReference>
<dbReference type="RefSeq" id="WP_171104119.1">
    <property type="nucleotide sequence ID" value="NZ_BMPT01000018.1"/>
</dbReference>
<proteinExistence type="predicted"/>
<organism evidence="1 2">
    <name type="scientific">Promicromonospora citrea</name>
    <dbReference type="NCBI Taxonomy" id="43677"/>
    <lineage>
        <taxon>Bacteria</taxon>
        <taxon>Bacillati</taxon>
        <taxon>Actinomycetota</taxon>
        <taxon>Actinomycetes</taxon>
        <taxon>Micrococcales</taxon>
        <taxon>Promicromonosporaceae</taxon>
        <taxon>Promicromonospora</taxon>
    </lineage>
</organism>
<dbReference type="Pfam" id="PF19866">
    <property type="entry name" value="DUF6339"/>
    <property type="match status" value="1"/>
</dbReference>
<reference evidence="1" key="2">
    <citation type="submission" date="2020-09" db="EMBL/GenBank/DDBJ databases">
        <authorList>
            <person name="Sun Q."/>
            <person name="Ohkuma M."/>
        </authorList>
    </citation>
    <scope>NUCLEOTIDE SEQUENCE</scope>
    <source>
        <strain evidence="1">JCM 3051</strain>
    </source>
</reference>
<sequence length="257" mass="28693">MSVLYPRLLRGRIDALFEEYASVVSPAELTVRASVHDDAAVYVATGGTRVLPDRLDDLAASVRVLARQHGYPYAATRTTEFDVALARLLHGTMDIAPAEAASREVWAFLSLVLMPDVAWWRYPNPPGDRVKNTDITRHVFGRLWWRAELVHDTTLADPYEALTVLGEADFDQVYARRAQIGASPKIVRNLLLVWRSLRDSGELNGVNEREAFRSMLTQLRRVVPFLSLNALDDDALVAELDRTARQAVSAIRAADLA</sequence>
<protein>
    <submittedName>
        <fullName evidence="1">Uncharacterized protein</fullName>
    </submittedName>
</protein>
<dbReference type="Proteomes" id="UP000655589">
    <property type="component" value="Unassembled WGS sequence"/>
</dbReference>
<evidence type="ECO:0000313" key="1">
    <source>
        <dbReference type="EMBL" id="GGM37846.1"/>
    </source>
</evidence>
<gene>
    <name evidence="1" type="ORF">GCM10010102_36820</name>
</gene>
<evidence type="ECO:0000313" key="2">
    <source>
        <dbReference type="Proteomes" id="UP000655589"/>
    </source>
</evidence>
<dbReference type="AlphaFoldDB" id="A0A8H9GMW4"/>